<evidence type="ECO:0000259" key="2">
    <source>
        <dbReference type="Pfam" id="PF14498"/>
    </source>
</evidence>
<evidence type="ECO:0000313" key="5">
    <source>
        <dbReference type="EMBL" id="SFW52419.1"/>
    </source>
</evidence>
<protein>
    <submittedName>
        <fullName evidence="5">Alpha-L-fucosidase 2</fullName>
    </submittedName>
</protein>
<evidence type="ECO:0000313" key="6">
    <source>
        <dbReference type="Proteomes" id="UP000182248"/>
    </source>
</evidence>
<keyword evidence="1" id="KW-0732">Signal</keyword>
<dbReference type="Pfam" id="PF22124">
    <property type="entry name" value="Glyco_hydro_95_cat"/>
    <property type="match status" value="1"/>
</dbReference>
<dbReference type="STRING" id="1150368.SAMN02927921_02128"/>
<evidence type="ECO:0000256" key="1">
    <source>
        <dbReference type="SAM" id="SignalP"/>
    </source>
</evidence>
<keyword evidence="6" id="KW-1185">Reference proteome</keyword>
<reference evidence="5 6" key="1">
    <citation type="submission" date="2016-11" db="EMBL/GenBank/DDBJ databases">
        <authorList>
            <person name="Jaros S."/>
            <person name="Januszkiewicz K."/>
            <person name="Wedrychowicz H."/>
        </authorList>
    </citation>
    <scope>NUCLEOTIDE SEQUENCE [LARGE SCALE GENOMIC DNA]</scope>
    <source>
        <strain evidence="5 6">CGMCC 1.12145</strain>
    </source>
</reference>
<dbReference type="FunFam" id="1.50.10.10:FF:000028">
    <property type="entry name" value="Alpha-L-fucosidase 2"/>
    <property type="match status" value="1"/>
</dbReference>
<dbReference type="Pfam" id="PF21307">
    <property type="entry name" value="Glyco_hydro_95_C"/>
    <property type="match status" value="1"/>
</dbReference>
<dbReference type="GO" id="GO:0005975">
    <property type="term" value="P:carbohydrate metabolic process"/>
    <property type="evidence" value="ECO:0007669"/>
    <property type="project" value="InterPro"/>
</dbReference>
<accession>A0A1K1PY96</accession>
<dbReference type="InterPro" id="IPR016518">
    <property type="entry name" value="Alpha-L-fucosidase"/>
</dbReference>
<dbReference type="RefSeq" id="WP_072317343.1">
    <property type="nucleotide sequence ID" value="NZ_FPJE01000010.1"/>
</dbReference>
<evidence type="ECO:0000259" key="3">
    <source>
        <dbReference type="Pfam" id="PF21307"/>
    </source>
</evidence>
<feature type="chain" id="PRO_5009666865" evidence="1">
    <location>
        <begin position="20"/>
        <end position="819"/>
    </location>
</feature>
<feature type="domain" description="Alpha fucosidase A-like C-terminal" evidence="3">
    <location>
        <begin position="697"/>
        <end position="761"/>
    </location>
</feature>
<dbReference type="InterPro" id="IPR027414">
    <property type="entry name" value="GH95_N_dom"/>
</dbReference>
<feature type="domain" description="Glycosyl hydrolase family 95 N-terminal" evidence="2">
    <location>
        <begin position="30"/>
        <end position="266"/>
    </location>
</feature>
<feature type="domain" description="Glycosyl hydrolase family 95 catalytic" evidence="4">
    <location>
        <begin position="290"/>
        <end position="695"/>
    </location>
</feature>
<sequence>MKLSYIALLFTLYSGIAFAQAQSPENLMKLWYDRPASDWNEALPLGNGRLGAMVFGDPAIERLQLNEETIWAGSPNNNANPDALKALPEVRKLIFEGKYKEADALVNKEMMSKTNNGMPYQTFGSLYISFPGHARYSDYYRDLDIANATASVTYKTGGITYTREIITAFGADVVAVKLSADRLGSITCNITMNSPFDHTDPYTEDEQLMLSGVSSTVEGQKGRVKFMGRVAARHQGGTLTVQNGIMSIDKADEVTLYVSIATNFTDYKTLSEDQEQKSGEILRKALHKEFEDIRFAHTAYYRRFMDRMSLDLGITDAAKLPTDQRIKNFSGVSDPQLAALYFQFGRYLLISSSQPGGQPANLQGIWNDMLFPPWESKYTVNINAEMNYWPAESTNLTEMHEPFVQMAKEVSESGRETARVMYDADGWVLHHNTDIWRFTGAIDMAASGMWPAGGAWFCQDLWDRYLFTGDREYLEEIYPVMKGAARFFLDYMVPHPEYGWLVVVPSVSPENTHAAEGGKASVAAGTTMDNQLVFDLFTHLGEAATALNRDKDLVKEVTAARARLAPMHIGKHGQLQEWLHDWDDPEDKHRHVSHLYGLFPGNQISPFRTPELFDAAKTSLKLRGDKSTGWSMGWKVCLWARLLDGDHAYKLLQDQLSLVVPGKKGGGTYANMLDAHPPFQIDGNFGCIAGIAEMLVQSQEGAVHLLPALPSAWKDGEVKGLVTRGGFILDMTWKNGSLHKAIITSKNGGNLRLRSETGLKGERLKKAKGTNPNPFFTVPDIAEPIIADKSGLNTIKLPRYKEYDLQTVAGRTYTVYGGR</sequence>
<dbReference type="Proteomes" id="UP000182248">
    <property type="component" value="Unassembled WGS sequence"/>
</dbReference>
<dbReference type="EMBL" id="FPJE01000010">
    <property type="protein sequence ID" value="SFW52419.1"/>
    <property type="molecule type" value="Genomic_DNA"/>
</dbReference>
<feature type="signal peptide" evidence="1">
    <location>
        <begin position="1"/>
        <end position="19"/>
    </location>
</feature>
<dbReference type="InterPro" id="IPR012341">
    <property type="entry name" value="6hp_glycosidase-like_sf"/>
</dbReference>
<dbReference type="Gene3D" id="2.70.98.50">
    <property type="entry name" value="putative glycoside hydrolase family protein from bacillus halodurans"/>
    <property type="match status" value="1"/>
</dbReference>
<name>A0A1K1PY96_9FLAO</name>
<dbReference type="InterPro" id="IPR008928">
    <property type="entry name" value="6-hairpin_glycosidase_sf"/>
</dbReference>
<dbReference type="SUPFAM" id="SSF48208">
    <property type="entry name" value="Six-hairpin glycosidases"/>
    <property type="match status" value="1"/>
</dbReference>
<dbReference type="Pfam" id="PF14498">
    <property type="entry name" value="Glyco_hyd_65N_2"/>
    <property type="match status" value="1"/>
</dbReference>
<dbReference type="InterPro" id="IPR049053">
    <property type="entry name" value="AFCA-like_C"/>
</dbReference>
<organism evidence="5 6">
    <name type="scientific">Sinomicrobium oceani</name>
    <dbReference type="NCBI Taxonomy" id="1150368"/>
    <lineage>
        <taxon>Bacteria</taxon>
        <taxon>Pseudomonadati</taxon>
        <taxon>Bacteroidota</taxon>
        <taxon>Flavobacteriia</taxon>
        <taxon>Flavobacteriales</taxon>
        <taxon>Flavobacteriaceae</taxon>
        <taxon>Sinomicrobium</taxon>
    </lineage>
</organism>
<dbReference type="PIRSF" id="PIRSF007663">
    <property type="entry name" value="UCP007663"/>
    <property type="match status" value="1"/>
</dbReference>
<dbReference type="PANTHER" id="PTHR31084:SF0">
    <property type="entry name" value="ALPHA-L-FUCOSIDASE 2"/>
    <property type="match status" value="1"/>
</dbReference>
<dbReference type="Gene3D" id="1.50.10.10">
    <property type="match status" value="1"/>
</dbReference>
<proteinExistence type="predicted"/>
<gene>
    <name evidence="5" type="ORF">SAMN02927921_02128</name>
</gene>
<dbReference type="OrthoDB" id="9802600at2"/>
<dbReference type="InterPro" id="IPR054363">
    <property type="entry name" value="GH95_cat"/>
</dbReference>
<dbReference type="AlphaFoldDB" id="A0A1K1PY96"/>
<evidence type="ECO:0000259" key="4">
    <source>
        <dbReference type="Pfam" id="PF22124"/>
    </source>
</evidence>
<dbReference type="GO" id="GO:0004560">
    <property type="term" value="F:alpha-L-fucosidase activity"/>
    <property type="evidence" value="ECO:0007669"/>
    <property type="project" value="InterPro"/>
</dbReference>
<dbReference type="PANTHER" id="PTHR31084">
    <property type="entry name" value="ALPHA-L-FUCOSIDASE 2"/>
    <property type="match status" value="1"/>
</dbReference>